<accession>A0A9Q0ATW6</accession>
<name>A0A9Q0ATW6_9PEZI</name>
<gene>
    <name evidence="1" type="ORF">CABS02_14024</name>
</gene>
<evidence type="ECO:0000313" key="2">
    <source>
        <dbReference type="Proteomes" id="UP001056436"/>
    </source>
</evidence>
<organism evidence="1 2">
    <name type="scientific">Colletotrichum abscissum</name>
    <dbReference type="NCBI Taxonomy" id="1671311"/>
    <lineage>
        <taxon>Eukaryota</taxon>
        <taxon>Fungi</taxon>
        <taxon>Dikarya</taxon>
        <taxon>Ascomycota</taxon>
        <taxon>Pezizomycotina</taxon>
        <taxon>Sordariomycetes</taxon>
        <taxon>Hypocreomycetidae</taxon>
        <taxon>Glomerellales</taxon>
        <taxon>Glomerellaceae</taxon>
        <taxon>Colletotrichum</taxon>
        <taxon>Colletotrichum acutatum species complex</taxon>
    </lineage>
</organism>
<proteinExistence type="predicted"/>
<keyword evidence="2" id="KW-1185">Reference proteome</keyword>
<dbReference type="Proteomes" id="UP001056436">
    <property type="component" value="Unassembled WGS sequence"/>
</dbReference>
<reference evidence="1" key="1">
    <citation type="submission" date="2019-01" db="EMBL/GenBank/DDBJ databases">
        <title>Colletotrichum abscissum LGMF1257.</title>
        <authorList>
            <person name="Baroncelli R."/>
        </authorList>
    </citation>
    <scope>NUCLEOTIDE SEQUENCE</scope>
    <source>
        <strain evidence="1">Ca142</strain>
    </source>
</reference>
<protein>
    <submittedName>
        <fullName evidence="1">Uncharacterized protein</fullName>
    </submittedName>
</protein>
<dbReference type="EMBL" id="SDAQ01000177">
    <property type="protein sequence ID" value="KAI3531918.1"/>
    <property type="molecule type" value="Genomic_DNA"/>
</dbReference>
<sequence length="26" mass="2864">MRAALSSNQTTEVLYTTHPCCHFGVP</sequence>
<dbReference type="AlphaFoldDB" id="A0A9Q0ATW6"/>
<comment type="caution">
    <text evidence="1">The sequence shown here is derived from an EMBL/GenBank/DDBJ whole genome shotgun (WGS) entry which is preliminary data.</text>
</comment>
<evidence type="ECO:0000313" key="1">
    <source>
        <dbReference type="EMBL" id="KAI3531918.1"/>
    </source>
</evidence>